<dbReference type="Pfam" id="PF00708">
    <property type="entry name" value="Acylphosphatase"/>
    <property type="match status" value="1"/>
</dbReference>
<comment type="catalytic activity">
    <reaction evidence="4 5">
        <text>an acyl phosphate + H2O = a carboxylate + phosphate + H(+)</text>
        <dbReference type="Rhea" id="RHEA:14965"/>
        <dbReference type="ChEBI" id="CHEBI:15377"/>
        <dbReference type="ChEBI" id="CHEBI:15378"/>
        <dbReference type="ChEBI" id="CHEBI:29067"/>
        <dbReference type="ChEBI" id="CHEBI:43474"/>
        <dbReference type="ChEBI" id="CHEBI:59918"/>
        <dbReference type="EC" id="3.6.1.7"/>
    </reaction>
</comment>
<feature type="domain" description="Acylphosphatase-like" evidence="7">
    <location>
        <begin position="3"/>
        <end position="88"/>
    </location>
</feature>
<dbReference type="InterPro" id="IPR017968">
    <property type="entry name" value="Acylphosphatase_CS"/>
</dbReference>
<dbReference type="InterPro" id="IPR036046">
    <property type="entry name" value="Acylphosphatase-like_dom_sf"/>
</dbReference>
<dbReference type="PANTHER" id="PTHR47268:SF4">
    <property type="entry name" value="ACYLPHOSPHATASE"/>
    <property type="match status" value="1"/>
</dbReference>
<keyword evidence="5" id="KW-0378">Hydrolase</keyword>
<dbReference type="EMBL" id="SOFS01000001">
    <property type="protein sequence ID" value="TFC24087.1"/>
    <property type="molecule type" value="Genomic_DNA"/>
</dbReference>
<dbReference type="InterPro" id="IPR020456">
    <property type="entry name" value="Acylphosphatase"/>
</dbReference>
<dbReference type="Proteomes" id="UP000297604">
    <property type="component" value="Unassembled WGS sequence"/>
</dbReference>
<dbReference type="Gene3D" id="3.30.70.100">
    <property type="match status" value="1"/>
</dbReference>
<feature type="active site" evidence="5">
    <location>
        <position position="18"/>
    </location>
</feature>
<proteinExistence type="inferred from homology"/>
<protein>
    <recommendedName>
        <fullName evidence="3 5">acylphosphatase</fullName>
        <ecNumber evidence="2 5">3.6.1.7</ecNumber>
    </recommendedName>
</protein>
<dbReference type="PANTHER" id="PTHR47268">
    <property type="entry name" value="ACYLPHOSPHATASE"/>
    <property type="match status" value="1"/>
</dbReference>
<dbReference type="SUPFAM" id="SSF54975">
    <property type="entry name" value="Acylphosphatase/BLUF domain-like"/>
    <property type="match status" value="1"/>
</dbReference>
<evidence type="ECO:0000313" key="9">
    <source>
        <dbReference type="Proteomes" id="UP000297604"/>
    </source>
</evidence>
<evidence type="ECO:0000256" key="3">
    <source>
        <dbReference type="ARBA" id="ARBA00015991"/>
    </source>
</evidence>
<evidence type="ECO:0000256" key="2">
    <source>
        <dbReference type="ARBA" id="ARBA00012150"/>
    </source>
</evidence>
<evidence type="ECO:0000256" key="6">
    <source>
        <dbReference type="RuleBase" id="RU004168"/>
    </source>
</evidence>
<sequence length="88" mass="9834">MVRKQAVVRGMVQAVGFRYYAQAEARRLGLAGFVRNHRDGSVEVQVEGPAASVDRMLDWLRHGPPSAQVDTVHVEDMPDRGDDGFRIE</sequence>
<comment type="similarity">
    <text evidence="1 6">Belongs to the acylphosphatase family.</text>
</comment>
<evidence type="ECO:0000256" key="1">
    <source>
        <dbReference type="ARBA" id="ARBA00005614"/>
    </source>
</evidence>
<evidence type="ECO:0000256" key="4">
    <source>
        <dbReference type="ARBA" id="ARBA00047645"/>
    </source>
</evidence>
<comment type="caution">
    <text evidence="8">The sequence shown here is derived from an EMBL/GenBank/DDBJ whole genome shotgun (WGS) entry which is preliminary data.</text>
</comment>
<gene>
    <name evidence="8" type="ORF">E3O46_00150</name>
</gene>
<name>A0ABY2ISM4_9MICO</name>
<dbReference type="EC" id="3.6.1.7" evidence="2 5"/>
<dbReference type="PRINTS" id="PR00112">
    <property type="entry name" value="ACYLPHPHTASE"/>
</dbReference>
<feature type="active site" evidence="5">
    <location>
        <position position="36"/>
    </location>
</feature>
<keyword evidence="9" id="KW-1185">Reference proteome</keyword>
<reference evidence="8 9" key="1">
    <citation type="submission" date="2019-03" db="EMBL/GenBank/DDBJ databases">
        <title>Genomics of glacier-inhabiting Cryobacterium strains.</title>
        <authorList>
            <person name="Liu Q."/>
            <person name="Xin Y.-H."/>
        </authorList>
    </citation>
    <scope>NUCLEOTIDE SEQUENCE [LARGE SCALE GENOMIC DNA]</scope>
    <source>
        <strain evidence="8 9">MDB1-5</strain>
    </source>
</reference>
<dbReference type="InterPro" id="IPR001792">
    <property type="entry name" value="Acylphosphatase-like_dom"/>
</dbReference>
<evidence type="ECO:0000313" key="8">
    <source>
        <dbReference type="EMBL" id="TFC24087.1"/>
    </source>
</evidence>
<dbReference type="PROSITE" id="PS00151">
    <property type="entry name" value="ACYLPHOSPHATASE_2"/>
    <property type="match status" value="1"/>
</dbReference>
<evidence type="ECO:0000256" key="5">
    <source>
        <dbReference type="PROSITE-ProRule" id="PRU00520"/>
    </source>
</evidence>
<organism evidence="8 9">
    <name type="scientific">Cryobacterium glucosi</name>
    <dbReference type="NCBI Taxonomy" id="1259175"/>
    <lineage>
        <taxon>Bacteria</taxon>
        <taxon>Bacillati</taxon>
        <taxon>Actinomycetota</taxon>
        <taxon>Actinomycetes</taxon>
        <taxon>Micrococcales</taxon>
        <taxon>Microbacteriaceae</taxon>
        <taxon>Cryobacterium</taxon>
    </lineage>
</organism>
<dbReference type="RefSeq" id="WP_134449383.1">
    <property type="nucleotide sequence ID" value="NZ_SOFS01000001.1"/>
</dbReference>
<accession>A0ABY2ISM4</accession>
<evidence type="ECO:0000259" key="7">
    <source>
        <dbReference type="PROSITE" id="PS51160"/>
    </source>
</evidence>
<dbReference type="PROSITE" id="PS51160">
    <property type="entry name" value="ACYLPHOSPHATASE_3"/>
    <property type="match status" value="1"/>
</dbReference>